<dbReference type="EMBL" id="JACEIK010001969">
    <property type="protein sequence ID" value="MCD7473415.1"/>
    <property type="molecule type" value="Genomic_DNA"/>
</dbReference>
<proteinExistence type="predicted"/>
<gene>
    <name evidence="1" type="ORF">HAX54_015253</name>
</gene>
<feature type="non-terminal residue" evidence="1">
    <location>
        <position position="85"/>
    </location>
</feature>
<evidence type="ECO:0000313" key="2">
    <source>
        <dbReference type="Proteomes" id="UP000823775"/>
    </source>
</evidence>
<name>A0ABS8TRW1_DATST</name>
<organism evidence="1 2">
    <name type="scientific">Datura stramonium</name>
    <name type="common">Jimsonweed</name>
    <name type="synonym">Common thornapple</name>
    <dbReference type="NCBI Taxonomy" id="4076"/>
    <lineage>
        <taxon>Eukaryota</taxon>
        <taxon>Viridiplantae</taxon>
        <taxon>Streptophyta</taxon>
        <taxon>Embryophyta</taxon>
        <taxon>Tracheophyta</taxon>
        <taxon>Spermatophyta</taxon>
        <taxon>Magnoliopsida</taxon>
        <taxon>eudicotyledons</taxon>
        <taxon>Gunneridae</taxon>
        <taxon>Pentapetalae</taxon>
        <taxon>asterids</taxon>
        <taxon>lamiids</taxon>
        <taxon>Solanales</taxon>
        <taxon>Solanaceae</taxon>
        <taxon>Solanoideae</taxon>
        <taxon>Datureae</taxon>
        <taxon>Datura</taxon>
    </lineage>
</organism>
<protein>
    <submittedName>
        <fullName evidence="1">Uncharacterized protein</fullName>
    </submittedName>
</protein>
<reference evidence="1 2" key="1">
    <citation type="journal article" date="2021" name="BMC Genomics">
        <title>Datura genome reveals duplications of psychoactive alkaloid biosynthetic genes and high mutation rate following tissue culture.</title>
        <authorList>
            <person name="Rajewski A."/>
            <person name="Carter-House D."/>
            <person name="Stajich J."/>
            <person name="Litt A."/>
        </authorList>
    </citation>
    <scope>NUCLEOTIDE SEQUENCE [LARGE SCALE GENOMIC DNA]</scope>
    <source>
        <strain evidence="1">AR-01</strain>
    </source>
</reference>
<dbReference type="Proteomes" id="UP000823775">
    <property type="component" value="Unassembled WGS sequence"/>
</dbReference>
<keyword evidence="2" id="KW-1185">Reference proteome</keyword>
<accession>A0ABS8TRW1</accession>
<sequence length="85" mass="9267">MALEFRGDALGMTTIGYSSRSVSRNADMECRFKLLLAFATTLIPRYRRVMIGIGGLPPITGGISRATISHRRLKEASGYHPVASP</sequence>
<comment type="caution">
    <text evidence="1">The sequence shown here is derived from an EMBL/GenBank/DDBJ whole genome shotgun (WGS) entry which is preliminary data.</text>
</comment>
<evidence type="ECO:0000313" key="1">
    <source>
        <dbReference type="EMBL" id="MCD7473415.1"/>
    </source>
</evidence>